<dbReference type="KEGG" id="caqa:MICH65_0758"/>
<evidence type="ECO:0000313" key="8">
    <source>
        <dbReference type="EMBL" id="QHO63739.1"/>
    </source>
</evidence>
<dbReference type="EMBL" id="CP047901">
    <property type="protein sequence ID" value="QHO63739.1"/>
    <property type="molecule type" value="Genomic_DNA"/>
</dbReference>
<dbReference type="Pfam" id="PF02130">
    <property type="entry name" value="YbeY"/>
    <property type="match status" value="1"/>
</dbReference>
<dbReference type="GO" id="GO:0046872">
    <property type="term" value="F:metal ion binding"/>
    <property type="evidence" value="ECO:0007669"/>
    <property type="project" value="UniProtKB-KW"/>
</dbReference>
<gene>
    <name evidence="8" type="ORF">MICH65_0758</name>
</gene>
<dbReference type="GO" id="GO:0004519">
    <property type="term" value="F:endonuclease activity"/>
    <property type="evidence" value="ECO:0007669"/>
    <property type="project" value="UniProtKB-KW"/>
</dbReference>
<dbReference type="GO" id="GO:0006364">
    <property type="term" value="P:rRNA processing"/>
    <property type="evidence" value="ECO:0007669"/>
    <property type="project" value="InterPro"/>
</dbReference>
<keyword evidence="9" id="KW-1185">Reference proteome</keyword>
<evidence type="ECO:0000256" key="3">
    <source>
        <dbReference type="ARBA" id="ARBA00022722"/>
    </source>
</evidence>
<dbReference type="Gene3D" id="3.40.390.30">
    <property type="entry name" value="Metalloproteases ('zincins'), catalytic domain"/>
    <property type="match status" value="1"/>
</dbReference>
<evidence type="ECO:0000256" key="1">
    <source>
        <dbReference type="ARBA" id="ARBA00001947"/>
    </source>
</evidence>
<keyword evidence="4" id="KW-0479">Metal-binding</keyword>
<dbReference type="SUPFAM" id="SSF55486">
    <property type="entry name" value="Metalloproteases ('zincins'), catalytic domain"/>
    <property type="match status" value="1"/>
</dbReference>
<evidence type="ECO:0000313" key="9">
    <source>
        <dbReference type="Proteomes" id="UP000463983"/>
    </source>
</evidence>
<keyword evidence="7" id="KW-0862">Zinc</keyword>
<comment type="cofactor">
    <cofactor evidence="1">
        <name>Zn(2+)</name>
        <dbReference type="ChEBI" id="CHEBI:29105"/>
    </cofactor>
</comment>
<sequence length="135" mass="15615">MGDKEIKVHIRADSRYPIDRKRIRKLVRDFLREMGVEGEMQVGVVMVGDRKMKELNMKYLKVEGTTDVLSFSQTETSEKVSEFIEPTDNGLYLGEVIVSWPQAMKQALERQITVDEEVDFLVKHGLLHLMGIHHD</sequence>
<dbReference type="Proteomes" id="UP000463983">
    <property type="component" value="Chromosome"/>
</dbReference>
<dbReference type="InterPro" id="IPR002036">
    <property type="entry name" value="YbeY"/>
</dbReference>
<evidence type="ECO:0000256" key="4">
    <source>
        <dbReference type="ARBA" id="ARBA00022723"/>
    </source>
</evidence>
<dbReference type="RefSeq" id="WP_161932102.1">
    <property type="nucleotide sequence ID" value="NZ_CP047901.1"/>
</dbReference>
<dbReference type="PANTHER" id="PTHR46986:SF1">
    <property type="entry name" value="ENDORIBONUCLEASE YBEY, CHLOROPLASTIC"/>
    <property type="match status" value="1"/>
</dbReference>
<comment type="similarity">
    <text evidence="2">Belongs to the endoribonuclease YbeY family.</text>
</comment>
<keyword evidence="6" id="KW-0378">Hydrolase</keyword>
<keyword evidence="3" id="KW-0540">Nuclease</keyword>
<name>A0A857N8S1_9BACT</name>
<dbReference type="PANTHER" id="PTHR46986">
    <property type="entry name" value="ENDORIBONUCLEASE YBEY, CHLOROPLASTIC"/>
    <property type="match status" value="1"/>
</dbReference>
<evidence type="ECO:0000256" key="5">
    <source>
        <dbReference type="ARBA" id="ARBA00022759"/>
    </source>
</evidence>
<accession>A0A857N8S1</accession>
<dbReference type="InterPro" id="IPR023091">
    <property type="entry name" value="MetalPrtase_cat_dom_sf_prd"/>
</dbReference>
<dbReference type="AlphaFoldDB" id="A0A857N8S1"/>
<evidence type="ECO:0000256" key="6">
    <source>
        <dbReference type="ARBA" id="ARBA00022801"/>
    </source>
</evidence>
<reference evidence="9" key="1">
    <citation type="journal article" date="2020" name="Microorganisms">
        <title>Complete Genome of a Member of a New Bacterial Lineage in the Microgenomates Group Reveals an Unusual Nucleotide Composition Disparity Between Two Strands of DNA and Limited Metabolic Potential.</title>
        <authorList>
            <person name="Kadnikov V.V."/>
            <person name="Mardanov A.V."/>
            <person name="Beletsky A.V."/>
            <person name="Karnachuk O.V."/>
            <person name="Ravin N.V."/>
        </authorList>
    </citation>
    <scope>NUCLEOTIDE SEQUENCE [LARGE SCALE GENOMIC DNA]</scope>
</reference>
<organism evidence="8 9">
    <name type="scientific">Candidatus Chazhemtobacterium aquaticus</name>
    <dbReference type="NCBI Taxonomy" id="2715735"/>
    <lineage>
        <taxon>Bacteria</taxon>
        <taxon>Candidatus Chazhemtobacteraceae</taxon>
        <taxon>Candidatus Chazhemtobacterium</taxon>
    </lineage>
</organism>
<dbReference type="GO" id="GO:0004222">
    <property type="term" value="F:metalloendopeptidase activity"/>
    <property type="evidence" value="ECO:0007669"/>
    <property type="project" value="InterPro"/>
</dbReference>
<evidence type="ECO:0000256" key="2">
    <source>
        <dbReference type="ARBA" id="ARBA00010875"/>
    </source>
</evidence>
<proteinExistence type="inferred from homology"/>
<protein>
    <submittedName>
        <fullName evidence="8">Uncharacterized protein</fullName>
    </submittedName>
</protein>
<evidence type="ECO:0000256" key="7">
    <source>
        <dbReference type="ARBA" id="ARBA00022833"/>
    </source>
</evidence>
<keyword evidence="5" id="KW-0255">Endonuclease</keyword>
<dbReference type="NCBIfam" id="TIGR00043">
    <property type="entry name" value="rRNA maturation RNase YbeY"/>
    <property type="match status" value="1"/>
</dbReference>